<gene>
    <name evidence="1" type="ORF">MENTE1834_LOCUS1142</name>
</gene>
<dbReference type="EMBL" id="CAVMJV010000001">
    <property type="protein sequence ID" value="CAK5008750.1"/>
    <property type="molecule type" value="Genomic_DNA"/>
</dbReference>
<protein>
    <submittedName>
        <fullName evidence="1">Uncharacterized protein</fullName>
    </submittedName>
</protein>
<evidence type="ECO:0000313" key="2">
    <source>
        <dbReference type="Proteomes" id="UP001497535"/>
    </source>
</evidence>
<name>A0ACB0XMI5_MELEN</name>
<accession>A0ACB0XMI5</accession>
<evidence type="ECO:0000313" key="1">
    <source>
        <dbReference type="EMBL" id="CAK5008750.1"/>
    </source>
</evidence>
<organism evidence="1 2">
    <name type="scientific">Meloidogyne enterolobii</name>
    <name type="common">Root-knot nematode worm</name>
    <name type="synonym">Meloidogyne mayaguensis</name>
    <dbReference type="NCBI Taxonomy" id="390850"/>
    <lineage>
        <taxon>Eukaryota</taxon>
        <taxon>Metazoa</taxon>
        <taxon>Ecdysozoa</taxon>
        <taxon>Nematoda</taxon>
        <taxon>Chromadorea</taxon>
        <taxon>Rhabditida</taxon>
        <taxon>Tylenchina</taxon>
        <taxon>Tylenchomorpha</taxon>
        <taxon>Tylenchoidea</taxon>
        <taxon>Meloidogynidae</taxon>
        <taxon>Meloidogyninae</taxon>
        <taxon>Meloidogyne</taxon>
    </lineage>
</organism>
<sequence length="539" mass="60932">MDLLQQCQTQSFFQLPTESWVYVWLLAIKDFYKPIHTYLSIVLCALGAICNFCNIVVLTRRKMRTPVNMILTAMACCDTVVLFSNLTYTTHYTFVAFEHCVPKHWSYGWCVFLISHAHLSLVFHSSSIWLSVMLALIRYLTLRRRGKACVQIGLKHSYVAIACVVLFVSLMNAPNFLTYKITEQTLGETCGDLAVLKYKNHTAYIPGVADIALKSDCLVFRLAFWITGAVFKLFPCLLLTVLVSLLTQILKEVRANRQRLFFGGGCSSSTFEANSSQQFFSEPISTQTAVLFLFPVESSNNQNNESPTTATRRDVLLQNNGNNNNSNTTINLLSPPPITSSTLTLNNRNDCTSSSFMRKGINATTASVHRTDRTTRMLLAIVCVFLVTELPQGIIAVMSGMFSEEFRSHIYNNLGDILDLLSLCNALASFIIYCSMSAQFRNEFRRVFLPTTQRVKCWRQLLVLTRRRKRNDVENIKFERRQESGGGCEESDGLVEEQEQNNTTTKSPLLRRPTIQQQPINTRNGCLSSSSIFSKQQAK</sequence>
<reference evidence="1" key="1">
    <citation type="submission" date="2023-11" db="EMBL/GenBank/DDBJ databases">
        <authorList>
            <person name="Poullet M."/>
        </authorList>
    </citation>
    <scope>NUCLEOTIDE SEQUENCE</scope>
    <source>
        <strain evidence="1">E1834</strain>
    </source>
</reference>
<proteinExistence type="predicted"/>
<comment type="caution">
    <text evidence="1">The sequence shown here is derived from an EMBL/GenBank/DDBJ whole genome shotgun (WGS) entry which is preliminary data.</text>
</comment>
<dbReference type="Proteomes" id="UP001497535">
    <property type="component" value="Unassembled WGS sequence"/>
</dbReference>
<keyword evidence="2" id="KW-1185">Reference proteome</keyword>